<proteinExistence type="predicted"/>
<dbReference type="Proteomes" id="UP000673691">
    <property type="component" value="Unassembled WGS sequence"/>
</dbReference>
<dbReference type="EMBL" id="JAEFCI010008620">
    <property type="protein sequence ID" value="KAG5458347.1"/>
    <property type="molecule type" value="Genomic_DNA"/>
</dbReference>
<sequence>MVNTRPDLSTAVNFLSRFMANPGDNHWQALKRVPRYLKGMLSLGLQFCKSIPLDKQMLSAFADSDYANDVTDRKSLTGYAFFLLERQLFGSQ</sequence>
<dbReference type="PANTHER" id="PTHR11439">
    <property type="entry name" value="GAG-POL-RELATED RETROTRANSPOSON"/>
    <property type="match status" value="1"/>
</dbReference>
<dbReference type="OrthoDB" id="3344688at2759"/>
<name>A0A8H8DHP9_9FUNG</name>
<protein>
    <recommendedName>
        <fullName evidence="3">Retrovirus-related Pol polyprotein from transposon TNT 1-94</fullName>
    </recommendedName>
</protein>
<evidence type="ECO:0000313" key="2">
    <source>
        <dbReference type="Proteomes" id="UP000673691"/>
    </source>
</evidence>
<evidence type="ECO:0000313" key="1">
    <source>
        <dbReference type="EMBL" id="KAG5458347.1"/>
    </source>
</evidence>
<comment type="caution">
    <text evidence="1">The sequence shown here is derived from an EMBL/GenBank/DDBJ whole genome shotgun (WGS) entry which is preliminary data.</text>
</comment>
<reference evidence="1 2" key="1">
    <citation type="journal article" name="Sci. Rep.">
        <title>Genome-scale phylogenetic analyses confirm Olpidium as the closest living zoosporic fungus to the non-flagellated, terrestrial fungi.</title>
        <authorList>
            <person name="Chang Y."/>
            <person name="Rochon D."/>
            <person name="Sekimoto S."/>
            <person name="Wang Y."/>
            <person name="Chovatia M."/>
            <person name="Sandor L."/>
            <person name="Salamov A."/>
            <person name="Grigoriev I.V."/>
            <person name="Stajich J.E."/>
            <person name="Spatafora J.W."/>
        </authorList>
    </citation>
    <scope>NUCLEOTIDE SEQUENCE [LARGE SCALE GENOMIC DNA]</scope>
    <source>
        <strain evidence="1">S191</strain>
    </source>
</reference>
<keyword evidence="2" id="KW-1185">Reference proteome</keyword>
<dbReference type="AlphaFoldDB" id="A0A8H8DHP9"/>
<organism evidence="1 2">
    <name type="scientific">Olpidium bornovanus</name>
    <dbReference type="NCBI Taxonomy" id="278681"/>
    <lineage>
        <taxon>Eukaryota</taxon>
        <taxon>Fungi</taxon>
        <taxon>Fungi incertae sedis</taxon>
        <taxon>Olpidiomycota</taxon>
        <taxon>Olpidiomycotina</taxon>
        <taxon>Olpidiomycetes</taxon>
        <taxon>Olpidiales</taxon>
        <taxon>Olpidiaceae</taxon>
        <taxon>Olpidium</taxon>
    </lineage>
</organism>
<dbReference type="PANTHER" id="PTHR11439:SF483">
    <property type="entry name" value="PEPTIDE SYNTHASE GLIP-LIKE, PUTATIVE (AFU_ORTHOLOGUE AFUA_3G12920)-RELATED"/>
    <property type="match status" value="1"/>
</dbReference>
<gene>
    <name evidence="1" type="ORF">BJ554DRAFT_1437</name>
</gene>
<accession>A0A8H8DHP9</accession>
<evidence type="ECO:0008006" key="3">
    <source>
        <dbReference type="Google" id="ProtNLM"/>
    </source>
</evidence>